<accession>A0AAZ3S0K2</accession>
<keyword evidence="5" id="KW-0175">Coiled coil</keyword>
<dbReference type="InterPro" id="IPR050143">
    <property type="entry name" value="TRIM/RBCC"/>
</dbReference>
<evidence type="ECO:0000259" key="9">
    <source>
        <dbReference type="PROSITE" id="PS50188"/>
    </source>
</evidence>
<dbReference type="Proteomes" id="UP000694402">
    <property type="component" value="Unassembled WGS sequence"/>
</dbReference>
<dbReference type="Ensembl" id="ENSOTST00005125047.1">
    <property type="protein sequence ID" value="ENSOTSP00005146983.1"/>
    <property type="gene ID" value="ENSOTSG00005064363.1"/>
</dbReference>
<dbReference type="FunFam" id="2.60.120.920:FF:000004">
    <property type="entry name" value="Butyrophilin subfamily 1 member A1"/>
    <property type="match status" value="1"/>
</dbReference>
<dbReference type="PRINTS" id="PR01407">
    <property type="entry name" value="BUTYPHLNCDUF"/>
</dbReference>
<keyword evidence="11" id="KW-1185">Reference proteome</keyword>
<dbReference type="SMART" id="SM00589">
    <property type="entry name" value="PRY"/>
    <property type="match status" value="1"/>
</dbReference>
<dbReference type="Gene3D" id="3.30.160.60">
    <property type="entry name" value="Classic Zinc Finger"/>
    <property type="match status" value="1"/>
</dbReference>
<dbReference type="AlphaFoldDB" id="A0AAZ3S0K2"/>
<protein>
    <submittedName>
        <fullName evidence="10">Uncharacterized protein</fullName>
    </submittedName>
</protein>
<dbReference type="PROSITE" id="PS50188">
    <property type="entry name" value="B302_SPRY"/>
    <property type="match status" value="1"/>
</dbReference>
<dbReference type="InterPro" id="IPR043136">
    <property type="entry name" value="B30.2/SPRY_sf"/>
</dbReference>
<dbReference type="PROSITE" id="PS00518">
    <property type="entry name" value="ZF_RING_1"/>
    <property type="match status" value="1"/>
</dbReference>
<dbReference type="SMART" id="SM00449">
    <property type="entry name" value="SPRY"/>
    <property type="match status" value="1"/>
</dbReference>
<dbReference type="InterPro" id="IPR003879">
    <property type="entry name" value="Butyrophylin_SPRY"/>
</dbReference>
<dbReference type="InterPro" id="IPR017907">
    <property type="entry name" value="Znf_RING_CS"/>
</dbReference>
<feature type="domain" description="RING-type" evidence="7">
    <location>
        <begin position="15"/>
        <end position="49"/>
    </location>
</feature>
<evidence type="ECO:0000259" key="7">
    <source>
        <dbReference type="PROSITE" id="PS50089"/>
    </source>
</evidence>
<dbReference type="CDD" id="cd19769">
    <property type="entry name" value="Bbox2_TRIM16-like"/>
    <property type="match status" value="1"/>
</dbReference>
<dbReference type="SMART" id="SM00336">
    <property type="entry name" value="BBOX"/>
    <property type="match status" value="1"/>
</dbReference>
<dbReference type="SMART" id="SM00184">
    <property type="entry name" value="RING"/>
    <property type="match status" value="1"/>
</dbReference>
<dbReference type="GO" id="GO:0008270">
    <property type="term" value="F:zinc ion binding"/>
    <property type="evidence" value="ECO:0007669"/>
    <property type="project" value="UniProtKB-KW"/>
</dbReference>
<evidence type="ECO:0000256" key="2">
    <source>
        <dbReference type="ARBA" id="ARBA00022771"/>
    </source>
</evidence>
<dbReference type="InterPro" id="IPR058030">
    <property type="entry name" value="TRIM8/14/16/25/29/45/65_CC"/>
</dbReference>
<evidence type="ECO:0000256" key="5">
    <source>
        <dbReference type="SAM" id="Coils"/>
    </source>
</evidence>
<dbReference type="InterPro" id="IPR001870">
    <property type="entry name" value="B30.2/SPRY"/>
</dbReference>
<evidence type="ECO:0000256" key="3">
    <source>
        <dbReference type="ARBA" id="ARBA00022833"/>
    </source>
</evidence>
<organism evidence="10 11">
    <name type="scientific">Oncorhynchus tshawytscha</name>
    <name type="common">Chinook salmon</name>
    <name type="synonym">Salmo tshawytscha</name>
    <dbReference type="NCBI Taxonomy" id="74940"/>
    <lineage>
        <taxon>Eukaryota</taxon>
        <taxon>Metazoa</taxon>
        <taxon>Chordata</taxon>
        <taxon>Craniata</taxon>
        <taxon>Vertebrata</taxon>
        <taxon>Euteleostomi</taxon>
        <taxon>Actinopterygii</taxon>
        <taxon>Neopterygii</taxon>
        <taxon>Teleostei</taxon>
        <taxon>Protacanthopterygii</taxon>
        <taxon>Salmoniformes</taxon>
        <taxon>Salmonidae</taxon>
        <taxon>Salmoninae</taxon>
        <taxon>Oncorhynchus</taxon>
    </lineage>
</organism>
<evidence type="ECO:0000256" key="6">
    <source>
        <dbReference type="SAM" id="Phobius"/>
    </source>
</evidence>
<keyword evidence="6" id="KW-0812">Transmembrane</keyword>
<keyword evidence="2 4" id="KW-0863">Zinc-finger</keyword>
<evidence type="ECO:0000259" key="8">
    <source>
        <dbReference type="PROSITE" id="PS50119"/>
    </source>
</evidence>
<reference evidence="11" key="1">
    <citation type="journal article" date="2018" name="PLoS ONE">
        <title>Chinook salmon (Oncorhynchus tshawytscha) genome and transcriptome.</title>
        <authorList>
            <person name="Christensen K.A."/>
            <person name="Leong J.S."/>
            <person name="Sakhrani D."/>
            <person name="Biagi C.A."/>
            <person name="Minkley D.R."/>
            <person name="Withler R.E."/>
            <person name="Rondeau E.B."/>
            <person name="Koop B.F."/>
            <person name="Devlin R.H."/>
        </authorList>
    </citation>
    <scope>NUCLEOTIDE SEQUENCE [LARGE SCALE GENOMIC DNA]</scope>
</reference>
<reference evidence="10" key="2">
    <citation type="submission" date="2025-08" db="UniProtKB">
        <authorList>
            <consortium name="Ensembl"/>
        </authorList>
    </citation>
    <scope>IDENTIFICATION</scope>
</reference>
<dbReference type="CDD" id="cd13733">
    <property type="entry name" value="SPRY_PRY_C-I_1"/>
    <property type="match status" value="1"/>
</dbReference>
<dbReference type="InterPro" id="IPR000315">
    <property type="entry name" value="Znf_B-box"/>
</dbReference>
<dbReference type="InterPro" id="IPR001841">
    <property type="entry name" value="Znf_RING"/>
</dbReference>
<feature type="coiled-coil region" evidence="5">
    <location>
        <begin position="180"/>
        <end position="218"/>
    </location>
</feature>
<dbReference type="InterPro" id="IPR006574">
    <property type="entry name" value="PRY"/>
</dbReference>
<dbReference type="InterPro" id="IPR003877">
    <property type="entry name" value="SPRY_dom"/>
</dbReference>
<dbReference type="PANTHER" id="PTHR24103">
    <property type="entry name" value="E3 UBIQUITIN-PROTEIN LIGASE TRIM"/>
    <property type="match status" value="1"/>
</dbReference>
<sequence length="484" mass="55818">MASSSRLLSEEQFQCSICLDVFTEPVSTPCGHNFCKSCLECLTSFCETHLQPHQRVTGLKRHKLIDPVENLEDRMCNKHDRLLELFCRTDQTCVCQFCIETDHKTHHAVPLEEECGERKVQLGKMERQIRQMIQERLEKVWEVKHSVEFSKRDAEREIADSLQVFSDLMDSIQRSQAEFIEVVEEKQKAAENRADGLIKQLEQEMTELQRRSTELEQHSHTEDHLLLLQTFPSLCTPKHTKDWSEVSVHSDMCLGGLRRAVSELEQTLQEELERAVKRLCDVELKTIQQWSAHVTLDPDTAHPLLILSRDRKKVRYGGTWQKLPDNSFSSGRFYYEVQVKGKAEWLLGVARESINRKHDINMSPFDGLWTVYMRGEDIYEAYTSPPVPLSLREKPQKVGVFVDYGGGLVSFYNVEARAHIYSFIGCTFTEKLYPYFNTCDNELGPNLAPFVICPHPHSMILPSSCFVVGMVFFGLQASPFFLQT</sequence>
<keyword evidence="6" id="KW-0472">Membrane</keyword>
<keyword evidence="1" id="KW-0479">Metal-binding</keyword>
<evidence type="ECO:0000256" key="4">
    <source>
        <dbReference type="PROSITE-ProRule" id="PRU00024"/>
    </source>
</evidence>
<feature type="domain" description="B box-type" evidence="8">
    <location>
        <begin position="71"/>
        <end position="111"/>
    </location>
</feature>
<reference evidence="10" key="3">
    <citation type="submission" date="2025-09" db="UniProtKB">
        <authorList>
            <consortium name="Ensembl"/>
        </authorList>
    </citation>
    <scope>IDENTIFICATION</scope>
</reference>
<evidence type="ECO:0000256" key="1">
    <source>
        <dbReference type="ARBA" id="ARBA00022723"/>
    </source>
</evidence>
<dbReference type="InterPro" id="IPR013083">
    <property type="entry name" value="Znf_RING/FYVE/PHD"/>
</dbReference>
<name>A0AAZ3S0K2_ONCTS</name>
<evidence type="ECO:0000313" key="10">
    <source>
        <dbReference type="Ensembl" id="ENSOTSP00005146983.1"/>
    </source>
</evidence>
<dbReference type="SUPFAM" id="SSF57845">
    <property type="entry name" value="B-box zinc-binding domain"/>
    <property type="match status" value="1"/>
</dbReference>
<dbReference type="Gene3D" id="3.30.40.10">
    <property type="entry name" value="Zinc/RING finger domain, C3HC4 (zinc finger)"/>
    <property type="match status" value="1"/>
</dbReference>
<dbReference type="Pfam" id="PF00643">
    <property type="entry name" value="zf-B_box"/>
    <property type="match status" value="1"/>
</dbReference>
<evidence type="ECO:0000313" key="11">
    <source>
        <dbReference type="Proteomes" id="UP000694402"/>
    </source>
</evidence>
<proteinExistence type="predicted"/>
<dbReference type="PROSITE" id="PS50119">
    <property type="entry name" value="ZF_BBOX"/>
    <property type="match status" value="1"/>
</dbReference>
<dbReference type="SUPFAM" id="SSF57850">
    <property type="entry name" value="RING/U-box"/>
    <property type="match status" value="1"/>
</dbReference>
<feature type="transmembrane region" description="Helical" evidence="6">
    <location>
        <begin position="459"/>
        <end position="482"/>
    </location>
</feature>
<dbReference type="Pfam" id="PF13445">
    <property type="entry name" value="zf-RING_UBOX"/>
    <property type="match status" value="1"/>
</dbReference>
<dbReference type="Pfam" id="PF00622">
    <property type="entry name" value="SPRY"/>
    <property type="match status" value="1"/>
</dbReference>
<dbReference type="GeneTree" id="ENSGT01040000240385"/>
<keyword evidence="3" id="KW-0862">Zinc</keyword>
<dbReference type="SUPFAM" id="SSF49899">
    <property type="entry name" value="Concanavalin A-like lectins/glucanases"/>
    <property type="match status" value="1"/>
</dbReference>
<dbReference type="InterPro" id="IPR013320">
    <property type="entry name" value="ConA-like_dom_sf"/>
</dbReference>
<dbReference type="InterPro" id="IPR027370">
    <property type="entry name" value="Znf-RING_euk"/>
</dbReference>
<keyword evidence="6" id="KW-1133">Transmembrane helix</keyword>
<dbReference type="Pfam" id="PF25600">
    <property type="entry name" value="TRIM_CC"/>
    <property type="match status" value="1"/>
</dbReference>
<feature type="domain" description="B30.2/SPRY" evidence="9">
    <location>
        <begin position="274"/>
        <end position="457"/>
    </location>
</feature>
<dbReference type="PROSITE" id="PS50089">
    <property type="entry name" value="ZF_RING_2"/>
    <property type="match status" value="1"/>
</dbReference>
<dbReference type="Gene3D" id="2.60.120.920">
    <property type="match status" value="1"/>
</dbReference>